<dbReference type="Proteomes" id="UP000663870">
    <property type="component" value="Unassembled WGS sequence"/>
</dbReference>
<keyword evidence="1" id="KW-1133">Transmembrane helix</keyword>
<evidence type="ECO:0000313" key="3">
    <source>
        <dbReference type="Proteomes" id="UP000663870"/>
    </source>
</evidence>
<sequence>MNDSALRDIIPSNDDVSIKKTRQKQFSNICKILMFVFLLGFISTGIVALALILGYSGKSFIYLIMQSSEANLLSSSSNQTRVLTFHQESLYSTGILNEQDLKKITIIPINNNQEIDVSSIIMKTKQEDQQILTNIQSMKSNRSLNTIVDEQSTSSTIQTTISNHQSIILSSIITIKNQEYVETSEENEKTTIDTFTSTFLMPKIQDHEMTTSEMIPSTTNIDLQSSTNTNKKKIDIKKHKRVHDDDVFNDLLFI</sequence>
<gene>
    <name evidence="2" type="ORF">JXQ802_LOCUS38748</name>
</gene>
<keyword evidence="1" id="KW-0812">Transmembrane</keyword>
<comment type="caution">
    <text evidence="2">The sequence shown here is derived from an EMBL/GenBank/DDBJ whole genome shotgun (WGS) entry which is preliminary data.</text>
</comment>
<feature type="transmembrane region" description="Helical" evidence="1">
    <location>
        <begin position="32"/>
        <end position="55"/>
    </location>
</feature>
<dbReference type="EMBL" id="CAJNOL010002172">
    <property type="protein sequence ID" value="CAF1471185.1"/>
    <property type="molecule type" value="Genomic_DNA"/>
</dbReference>
<proteinExistence type="predicted"/>
<reference evidence="2" key="1">
    <citation type="submission" date="2021-02" db="EMBL/GenBank/DDBJ databases">
        <authorList>
            <person name="Nowell W R."/>
        </authorList>
    </citation>
    <scope>NUCLEOTIDE SEQUENCE</scope>
</reference>
<protein>
    <submittedName>
        <fullName evidence="2">Uncharacterized protein</fullName>
    </submittedName>
</protein>
<keyword evidence="1" id="KW-0472">Membrane</keyword>
<evidence type="ECO:0000256" key="1">
    <source>
        <dbReference type="SAM" id="Phobius"/>
    </source>
</evidence>
<name>A0A815R6J4_9BILA</name>
<organism evidence="2 3">
    <name type="scientific">Rotaria sordida</name>
    <dbReference type="NCBI Taxonomy" id="392033"/>
    <lineage>
        <taxon>Eukaryota</taxon>
        <taxon>Metazoa</taxon>
        <taxon>Spiralia</taxon>
        <taxon>Gnathifera</taxon>
        <taxon>Rotifera</taxon>
        <taxon>Eurotatoria</taxon>
        <taxon>Bdelloidea</taxon>
        <taxon>Philodinida</taxon>
        <taxon>Philodinidae</taxon>
        <taxon>Rotaria</taxon>
    </lineage>
</organism>
<keyword evidence="3" id="KW-1185">Reference proteome</keyword>
<dbReference type="AlphaFoldDB" id="A0A815R6J4"/>
<accession>A0A815R6J4</accession>
<evidence type="ECO:0000313" key="2">
    <source>
        <dbReference type="EMBL" id="CAF1471185.1"/>
    </source>
</evidence>